<organism evidence="1 2">
    <name type="scientific">Brachionus plicatilis</name>
    <name type="common">Marine rotifer</name>
    <name type="synonym">Brachionus muelleri</name>
    <dbReference type="NCBI Taxonomy" id="10195"/>
    <lineage>
        <taxon>Eukaryota</taxon>
        <taxon>Metazoa</taxon>
        <taxon>Spiralia</taxon>
        <taxon>Gnathifera</taxon>
        <taxon>Rotifera</taxon>
        <taxon>Eurotatoria</taxon>
        <taxon>Monogononta</taxon>
        <taxon>Pseudotrocha</taxon>
        <taxon>Ploima</taxon>
        <taxon>Brachionidae</taxon>
        <taxon>Brachionus</taxon>
    </lineage>
</organism>
<dbReference type="EMBL" id="REGN01000461">
    <property type="protein sequence ID" value="RNA41775.1"/>
    <property type="molecule type" value="Genomic_DNA"/>
</dbReference>
<name>A0A3M7T1E5_BRAPC</name>
<evidence type="ECO:0000313" key="2">
    <source>
        <dbReference type="Proteomes" id="UP000276133"/>
    </source>
</evidence>
<keyword evidence="2" id="KW-1185">Reference proteome</keyword>
<proteinExistence type="predicted"/>
<comment type="caution">
    <text evidence="1">The sequence shown here is derived from an EMBL/GenBank/DDBJ whole genome shotgun (WGS) entry which is preliminary data.</text>
</comment>
<dbReference type="AlphaFoldDB" id="A0A3M7T1E5"/>
<dbReference type="Proteomes" id="UP000276133">
    <property type="component" value="Unassembled WGS sequence"/>
</dbReference>
<accession>A0A3M7T1E5</accession>
<sequence>MLHKQNFITFQSHYEKRLIRWAAQSRSSAVKCTGRFLAACTAGHGLDHFFLAGHVASRPAPNTIY</sequence>
<reference evidence="1 2" key="1">
    <citation type="journal article" date="2018" name="Sci. Rep.">
        <title>Genomic signatures of local adaptation to the degree of environmental predictability in rotifers.</title>
        <authorList>
            <person name="Franch-Gras L."/>
            <person name="Hahn C."/>
            <person name="Garcia-Roger E.M."/>
            <person name="Carmona M.J."/>
            <person name="Serra M."/>
            <person name="Gomez A."/>
        </authorList>
    </citation>
    <scope>NUCLEOTIDE SEQUENCE [LARGE SCALE GENOMIC DNA]</scope>
    <source>
        <strain evidence="1">HYR1</strain>
    </source>
</reference>
<evidence type="ECO:0000313" key="1">
    <source>
        <dbReference type="EMBL" id="RNA41775.1"/>
    </source>
</evidence>
<protein>
    <submittedName>
        <fullName evidence="1">Uncharacterized protein</fullName>
    </submittedName>
</protein>
<gene>
    <name evidence="1" type="ORF">BpHYR1_053272</name>
</gene>